<protein>
    <recommendedName>
        <fullName evidence="3">CCHC-type domain-containing protein</fullName>
    </recommendedName>
</protein>
<organism evidence="4 5">
    <name type="scientific">Rhododendron griersonianum</name>
    <dbReference type="NCBI Taxonomy" id="479676"/>
    <lineage>
        <taxon>Eukaryota</taxon>
        <taxon>Viridiplantae</taxon>
        <taxon>Streptophyta</taxon>
        <taxon>Embryophyta</taxon>
        <taxon>Tracheophyta</taxon>
        <taxon>Spermatophyta</taxon>
        <taxon>Magnoliopsida</taxon>
        <taxon>eudicotyledons</taxon>
        <taxon>Gunneridae</taxon>
        <taxon>Pentapetalae</taxon>
        <taxon>asterids</taxon>
        <taxon>Ericales</taxon>
        <taxon>Ericaceae</taxon>
        <taxon>Ericoideae</taxon>
        <taxon>Rhodoreae</taxon>
        <taxon>Rhododendron</taxon>
    </lineage>
</organism>
<dbReference type="InterPro" id="IPR036875">
    <property type="entry name" value="Znf_CCHC_sf"/>
</dbReference>
<dbReference type="CDD" id="cd00303">
    <property type="entry name" value="retropepsin_like"/>
    <property type="match status" value="1"/>
</dbReference>
<name>A0AAV6LK15_9ERIC</name>
<keyword evidence="1" id="KW-0862">Zinc</keyword>
<accession>A0AAV6LK15</accession>
<feature type="compositionally biased region" description="Polar residues" evidence="2">
    <location>
        <begin position="197"/>
        <end position="212"/>
    </location>
</feature>
<dbReference type="InterPro" id="IPR032567">
    <property type="entry name" value="RTL1-rel"/>
</dbReference>
<feature type="region of interest" description="Disordered" evidence="2">
    <location>
        <begin position="194"/>
        <end position="221"/>
    </location>
</feature>
<proteinExistence type="predicted"/>
<dbReference type="SUPFAM" id="SSF57756">
    <property type="entry name" value="Retrovirus zinc finger-like domains"/>
    <property type="match status" value="1"/>
</dbReference>
<dbReference type="EMBL" id="JACTNZ010000001">
    <property type="protein sequence ID" value="KAG5564384.1"/>
    <property type="molecule type" value="Genomic_DNA"/>
</dbReference>
<evidence type="ECO:0000256" key="1">
    <source>
        <dbReference type="PROSITE-ProRule" id="PRU00047"/>
    </source>
</evidence>
<evidence type="ECO:0000259" key="3">
    <source>
        <dbReference type="PROSITE" id="PS50158"/>
    </source>
</evidence>
<dbReference type="Pfam" id="PF08284">
    <property type="entry name" value="RVP_2"/>
    <property type="match status" value="1"/>
</dbReference>
<gene>
    <name evidence="4" type="ORF">RHGRI_000544</name>
</gene>
<reference evidence="4" key="1">
    <citation type="submission" date="2020-08" db="EMBL/GenBank/DDBJ databases">
        <title>Plant Genome Project.</title>
        <authorList>
            <person name="Zhang R.-G."/>
        </authorList>
    </citation>
    <scope>NUCLEOTIDE SEQUENCE</scope>
    <source>
        <strain evidence="4">WSP0</strain>
        <tissue evidence="4">Leaf</tissue>
    </source>
</reference>
<dbReference type="Pfam" id="PF00098">
    <property type="entry name" value="zf-CCHC"/>
    <property type="match status" value="1"/>
</dbReference>
<keyword evidence="1" id="KW-0863">Zinc-finger</keyword>
<feature type="region of interest" description="Disordered" evidence="2">
    <location>
        <begin position="108"/>
        <end position="151"/>
    </location>
</feature>
<dbReference type="PANTHER" id="PTHR15503">
    <property type="entry name" value="LDOC1 RELATED"/>
    <property type="match status" value="1"/>
</dbReference>
<comment type="caution">
    <text evidence="4">The sequence shown here is derived from an EMBL/GenBank/DDBJ whole genome shotgun (WGS) entry which is preliminary data.</text>
</comment>
<dbReference type="SMART" id="SM00343">
    <property type="entry name" value="ZnF_C2HC"/>
    <property type="match status" value="1"/>
</dbReference>
<dbReference type="InterPro" id="IPR001878">
    <property type="entry name" value="Znf_CCHC"/>
</dbReference>
<feature type="domain" description="CCHC-type" evidence="3">
    <location>
        <begin position="180"/>
        <end position="194"/>
    </location>
</feature>
<sequence>MSEATSASSTTEKVLEGLMEVIKNNNNHHPQVPQTKSHIEQFQKLKPPTFDGRQDPLVAQSWTLEMEKNFEVMECSEEEKVKLATFMFTDEAYRALILESDEKEFAKRRDHKRARGDGSNQFQGRNEFHNRNQGFDNFKKQNTEGSSVGSFMPRGGNGQPCSICGKNHSGQPCRLLSGECFKCGQKGHHIRDCPMNNIGNAPRQNVSTSGSSRGKESIGRNDQMRQGRVFALVPGNVPASNYVVSGTMLICGRPAHVLIDSGSTHSFVSYRFASCLSTPLEPLGYMLCVSTPSGISMSSTSTYKLCDIMVGGVTMFVDLIPLDIRDFDVILAAKQVLPALSFYAAAKQEAANVIDGALEPINQPSKKLPFDSTSAAPEVESIYLTPAKQEAAIVIDGALEPINQQARSCHSTRPKLHLRYAAAKQEAAIVIDGSLKPSKKLPFDSTSAAPEVESIYLTRQSHNAQKRKGLQ</sequence>
<dbReference type="GO" id="GO:0003676">
    <property type="term" value="F:nucleic acid binding"/>
    <property type="evidence" value="ECO:0007669"/>
    <property type="project" value="InterPro"/>
</dbReference>
<evidence type="ECO:0000313" key="4">
    <source>
        <dbReference type="EMBL" id="KAG5564384.1"/>
    </source>
</evidence>
<dbReference type="Gene3D" id="2.40.70.10">
    <property type="entry name" value="Acid Proteases"/>
    <property type="match status" value="1"/>
</dbReference>
<dbReference type="Gene3D" id="4.10.60.10">
    <property type="entry name" value="Zinc finger, CCHC-type"/>
    <property type="match status" value="1"/>
</dbReference>
<feature type="region of interest" description="Disordered" evidence="2">
    <location>
        <begin position="452"/>
        <end position="471"/>
    </location>
</feature>
<dbReference type="Proteomes" id="UP000823749">
    <property type="component" value="Chromosome 1"/>
</dbReference>
<evidence type="ECO:0000256" key="2">
    <source>
        <dbReference type="SAM" id="MobiDB-lite"/>
    </source>
</evidence>
<keyword evidence="1" id="KW-0479">Metal-binding</keyword>
<dbReference type="GO" id="GO:0008270">
    <property type="term" value="F:zinc ion binding"/>
    <property type="evidence" value="ECO:0007669"/>
    <property type="project" value="UniProtKB-KW"/>
</dbReference>
<dbReference type="InterPro" id="IPR021109">
    <property type="entry name" value="Peptidase_aspartic_dom_sf"/>
</dbReference>
<evidence type="ECO:0000313" key="5">
    <source>
        <dbReference type="Proteomes" id="UP000823749"/>
    </source>
</evidence>
<dbReference type="PANTHER" id="PTHR15503:SF45">
    <property type="entry name" value="RNA-DIRECTED DNA POLYMERASE HOMOLOG"/>
    <property type="match status" value="1"/>
</dbReference>
<dbReference type="AlphaFoldDB" id="A0AAV6LK15"/>
<keyword evidence="5" id="KW-1185">Reference proteome</keyword>
<dbReference type="PROSITE" id="PS50158">
    <property type="entry name" value="ZF_CCHC"/>
    <property type="match status" value="1"/>
</dbReference>